<protein>
    <recommendedName>
        <fullName evidence="5">Phospholipase/Carboxylesterase</fullName>
    </recommendedName>
</protein>
<dbReference type="EMBL" id="CP036265">
    <property type="protein sequence ID" value="QDT16466.1"/>
    <property type="molecule type" value="Genomic_DNA"/>
</dbReference>
<evidence type="ECO:0000256" key="2">
    <source>
        <dbReference type="ARBA" id="ARBA00022801"/>
    </source>
</evidence>
<gene>
    <name evidence="3" type="ORF">CA12_25700</name>
</gene>
<proteinExistence type="predicted"/>
<dbReference type="InterPro" id="IPR010126">
    <property type="entry name" value="Esterase_phb"/>
</dbReference>
<dbReference type="AlphaFoldDB" id="A0A517PAS2"/>
<sequence length="255" mass="26068">MPLSRLSAAVSPAFAQPAARATADPLTAALTARFGRVGGDMPFVSADPLRDRRLPSAVAVPEGYEPGYAYPLVVWLHDTGSSEHTLHAVMRGVSDRNYLGLSVRGAACGAAGGTGFGWSDRAVCDVADRLPALVAAVKAEWNVHTERVYLAGLGSGADAAAALLSARPEWFAGAALLAGGTLPPTHLSAAALAGKRVLLCGEDGRRSAPATLAAAAGWRETGARAEVRLTGDAPLSPAALRALDRWLMAGVAVGV</sequence>
<keyword evidence="2" id="KW-0378">Hydrolase</keyword>
<evidence type="ECO:0000256" key="1">
    <source>
        <dbReference type="ARBA" id="ARBA00022729"/>
    </source>
</evidence>
<dbReference type="RefSeq" id="WP_145359289.1">
    <property type="nucleotide sequence ID" value="NZ_CP036265.1"/>
</dbReference>
<keyword evidence="4" id="KW-1185">Reference proteome</keyword>
<dbReference type="OrthoDB" id="270827at2"/>
<dbReference type="Proteomes" id="UP000318741">
    <property type="component" value="Chromosome"/>
</dbReference>
<accession>A0A517PAS2</accession>
<dbReference type="GO" id="GO:0005576">
    <property type="term" value="C:extracellular region"/>
    <property type="evidence" value="ECO:0007669"/>
    <property type="project" value="InterPro"/>
</dbReference>
<dbReference type="Pfam" id="PF10503">
    <property type="entry name" value="Esterase_PHB"/>
    <property type="match status" value="1"/>
</dbReference>
<evidence type="ECO:0000313" key="4">
    <source>
        <dbReference type="Proteomes" id="UP000318741"/>
    </source>
</evidence>
<dbReference type="PANTHER" id="PTHR43037">
    <property type="entry name" value="UNNAMED PRODUCT-RELATED"/>
    <property type="match status" value="1"/>
</dbReference>
<dbReference type="PANTHER" id="PTHR43037:SF1">
    <property type="entry name" value="BLL1128 PROTEIN"/>
    <property type="match status" value="1"/>
</dbReference>
<evidence type="ECO:0008006" key="5">
    <source>
        <dbReference type="Google" id="ProtNLM"/>
    </source>
</evidence>
<dbReference type="InterPro" id="IPR050955">
    <property type="entry name" value="Plant_Biomass_Hydrol_Est"/>
</dbReference>
<evidence type="ECO:0000313" key="3">
    <source>
        <dbReference type="EMBL" id="QDT16466.1"/>
    </source>
</evidence>
<dbReference type="InterPro" id="IPR029058">
    <property type="entry name" value="AB_hydrolase_fold"/>
</dbReference>
<keyword evidence="1" id="KW-0732">Signal</keyword>
<organism evidence="3 4">
    <name type="scientific">Alienimonas californiensis</name>
    <dbReference type="NCBI Taxonomy" id="2527989"/>
    <lineage>
        <taxon>Bacteria</taxon>
        <taxon>Pseudomonadati</taxon>
        <taxon>Planctomycetota</taxon>
        <taxon>Planctomycetia</taxon>
        <taxon>Planctomycetales</taxon>
        <taxon>Planctomycetaceae</taxon>
        <taxon>Alienimonas</taxon>
    </lineage>
</organism>
<dbReference type="KEGG" id="acaf:CA12_25700"/>
<reference evidence="3 4" key="1">
    <citation type="submission" date="2019-02" db="EMBL/GenBank/DDBJ databases">
        <title>Deep-cultivation of Planctomycetes and their phenomic and genomic characterization uncovers novel biology.</title>
        <authorList>
            <person name="Wiegand S."/>
            <person name="Jogler M."/>
            <person name="Boedeker C."/>
            <person name="Pinto D."/>
            <person name="Vollmers J."/>
            <person name="Rivas-Marin E."/>
            <person name="Kohn T."/>
            <person name="Peeters S.H."/>
            <person name="Heuer A."/>
            <person name="Rast P."/>
            <person name="Oberbeckmann S."/>
            <person name="Bunk B."/>
            <person name="Jeske O."/>
            <person name="Meyerdierks A."/>
            <person name="Storesund J.E."/>
            <person name="Kallscheuer N."/>
            <person name="Luecker S."/>
            <person name="Lage O.M."/>
            <person name="Pohl T."/>
            <person name="Merkel B.J."/>
            <person name="Hornburger P."/>
            <person name="Mueller R.-W."/>
            <person name="Bruemmer F."/>
            <person name="Labrenz M."/>
            <person name="Spormann A.M."/>
            <person name="Op den Camp H."/>
            <person name="Overmann J."/>
            <person name="Amann R."/>
            <person name="Jetten M.S.M."/>
            <person name="Mascher T."/>
            <person name="Medema M.H."/>
            <person name="Devos D.P."/>
            <person name="Kaster A.-K."/>
            <person name="Ovreas L."/>
            <person name="Rohde M."/>
            <person name="Galperin M.Y."/>
            <person name="Jogler C."/>
        </authorList>
    </citation>
    <scope>NUCLEOTIDE SEQUENCE [LARGE SCALE GENOMIC DNA]</scope>
    <source>
        <strain evidence="3 4">CA12</strain>
    </source>
</reference>
<name>A0A517PAS2_9PLAN</name>
<dbReference type="Gene3D" id="3.40.50.1820">
    <property type="entry name" value="alpha/beta hydrolase"/>
    <property type="match status" value="1"/>
</dbReference>
<dbReference type="GO" id="GO:0016787">
    <property type="term" value="F:hydrolase activity"/>
    <property type="evidence" value="ECO:0007669"/>
    <property type="project" value="UniProtKB-KW"/>
</dbReference>
<dbReference type="SUPFAM" id="SSF53474">
    <property type="entry name" value="alpha/beta-Hydrolases"/>
    <property type="match status" value="1"/>
</dbReference>